<dbReference type="InterPro" id="IPR001810">
    <property type="entry name" value="F-box_dom"/>
</dbReference>
<name>A0ABR3J3P8_9AGAR</name>
<keyword evidence="3" id="KW-1185">Reference proteome</keyword>
<feature type="domain" description="F-box" evidence="1">
    <location>
        <begin position="92"/>
        <end position="149"/>
    </location>
</feature>
<accession>A0ABR3J3P8</accession>
<comment type="caution">
    <text evidence="2">The sequence shown here is derived from an EMBL/GenBank/DDBJ whole genome shotgun (WGS) entry which is preliminary data.</text>
</comment>
<dbReference type="EMBL" id="JASNQZ010000012">
    <property type="protein sequence ID" value="KAL0950266.1"/>
    <property type="molecule type" value="Genomic_DNA"/>
</dbReference>
<protein>
    <recommendedName>
        <fullName evidence="1">F-box domain-containing protein</fullName>
    </recommendedName>
</protein>
<organism evidence="2 3">
    <name type="scientific">Hohenbuehelia grisea</name>
    <dbReference type="NCBI Taxonomy" id="104357"/>
    <lineage>
        <taxon>Eukaryota</taxon>
        <taxon>Fungi</taxon>
        <taxon>Dikarya</taxon>
        <taxon>Basidiomycota</taxon>
        <taxon>Agaricomycotina</taxon>
        <taxon>Agaricomycetes</taxon>
        <taxon>Agaricomycetidae</taxon>
        <taxon>Agaricales</taxon>
        <taxon>Pleurotineae</taxon>
        <taxon>Pleurotaceae</taxon>
        <taxon>Hohenbuehelia</taxon>
    </lineage>
</organism>
<dbReference type="Pfam" id="PF12937">
    <property type="entry name" value="F-box-like"/>
    <property type="match status" value="1"/>
</dbReference>
<evidence type="ECO:0000313" key="3">
    <source>
        <dbReference type="Proteomes" id="UP001556367"/>
    </source>
</evidence>
<dbReference type="InterPro" id="IPR032675">
    <property type="entry name" value="LRR_dom_sf"/>
</dbReference>
<dbReference type="InterPro" id="IPR036047">
    <property type="entry name" value="F-box-like_dom_sf"/>
</dbReference>
<dbReference type="Proteomes" id="UP001556367">
    <property type="component" value="Unassembled WGS sequence"/>
</dbReference>
<dbReference type="SUPFAM" id="SSF81383">
    <property type="entry name" value="F-box domain"/>
    <property type="match status" value="1"/>
</dbReference>
<gene>
    <name evidence="2" type="ORF">HGRIS_010246</name>
</gene>
<evidence type="ECO:0000259" key="1">
    <source>
        <dbReference type="Pfam" id="PF12937"/>
    </source>
</evidence>
<dbReference type="SUPFAM" id="SSF52047">
    <property type="entry name" value="RNI-like"/>
    <property type="match status" value="1"/>
</dbReference>
<sequence length="503" mass="56352">MSLVLDRFRAWNYFLPGFEDAPMITDLFSSHDAQLPSKPKPFALLPLSTRETRFQPCSSINLSFSKLRLVDAVRLAPTSPQPQAVGTSIPPIHQLPTELVAEIFALCHAAEEDHRGNSASACARVILSHVCRRWRAVILCMPLLWSTISVHGPGDSSLSRLKAHLERSGTCPLSLRFIAHISTTEGRVENIADILTLAVAHAQRWRALRLYISEDHARPILNLIRATSFPSIETLEISVDEWEQQDSHAIFEALSSSSIRKLSWRGPRGIPPSPHWTVLTHIHVRSPLSICEAHTLLSQCHVVVELRLDSVSTEGSPSDRAMVTLPELEVLSVSTYEALDGFFDKLCTPRLRRLVLRHFDRISTSNDSCGAIDPFLARSNCALEELVFRDDHMPSDALDRLLRVPCLDTVRDLSIELPPLNDRALETLTRRMHGEFILPRLESLFFWRSQSTDGTLGDMLASRSQGGEHSLKRLRTGIDGSRLRDRHALDGLKLGGMDIDYEC</sequence>
<evidence type="ECO:0000313" key="2">
    <source>
        <dbReference type="EMBL" id="KAL0950266.1"/>
    </source>
</evidence>
<dbReference type="Gene3D" id="1.20.1280.50">
    <property type="match status" value="1"/>
</dbReference>
<dbReference type="Gene3D" id="3.80.10.10">
    <property type="entry name" value="Ribonuclease Inhibitor"/>
    <property type="match status" value="1"/>
</dbReference>
<proteinExistence type="predicted"/>
<reference evidence="3" key="1">
    <citation type="submission" date="2024-06" db="EMBL/GenBank/DDBJ databases">
        <title>Multi-omics analyses provide insights into the biosynthesis of the anticancer antibiotic pleurotin in Hohenbuehelia grisea.</title>
        <authorList>
            <person name="Weaver J.A."/>
            <person name="Alberti F."/>
        </authorList>
    </citation>
    <scope>NUCLEOTIDE SEQUENCE [LARGE SCALE GENOMIC DNA]</scope>
    <source>
        <strain evidence="3">T-177</strain>
    </source>
</reference>